<keyword evidence="8 10" id="KW-1133">Transmembrane helix</keyword>
<feature type="transmembrane region" description="Helical" evidence="10">
    <location>
        <begin position="194"/>
        <end position="227"/>
    </location>
</feature>
<evidence type="ECO:0000256" key="8">
    <source>
        <dbReference type="ARBA" id="ARBA00022989"/>
    </source>
</evidence>
<evidence type="ECO:0000313" key="14">
    <source>
        <dbReference type="EMBL" id="CAB4890580.1"/>
    </source>
</evidence>
<evidence type="ECO:0000313" key="12">
    <source>
        <dbReference type="EMBL" id="CAB4773983.1"/>
    </source>
</evidence>
<proteinExistence type="predicted"/>
<keyword evidence="4" id="KW-0328">Glycosyltransferase</keyword>
<evidence type="ECO:0000256" key="9">
    <source>
        <dbReference type="ARBA" id="ARBA00023136"/>
    </source>
</evidence>
<dbReference type="EMBL" id="CAFBLJ010000006">
    <property type="protein sequence ID" value="CAB4856890.1"/>
    <property type="molecule type" value="Genomic_DNA"/>
</dbReference>
<reference evidence="14" key="1">
    <citation type="submission" date="2020-05" db="EMBL/GenBank/DDBJ databases">
        <authorList>
            <person name="Chiriac C."/>
            <person name="Salcher M."/>
            <person name="Ghai R."/>
            <person name="Kavagutti S V."/>
        </authorList>
    </citation>
    <scope>NUCLEOTIDE SEQUENCE</scope>
</reference>
<feature type="transmembrane region" description="Helical" evidence="10">
    <location>
        <begin position="336"/>
        <end position="353"/>
    </location>
</feature>
<dbReference type="UniPathway" id="UPA00196"/>
<feature type="transmembrane region" description="Helical" evidence="10">
    <location>
        <begin position="233"/>
        <end position="261"/>
    </location>
</feature>
<feature type="transmembrane region" description="Helical" evidence="10">
    <location>
        <begin position="385"/>
        <end position="401"/>
    </location>
</feature>
<keyword evidence="3" id="KW-0337">GPI-anchor biosynthesis</keyword>
<comment type="subcellular location">
    <subcellularLocation>
        <location evidence="1">Endoplasmic reticulum membrane</location>
        <topology evidence="1">Multi-pass membrane protein</topology>
    </subcellularLocation>
</comment>
<keyword evidence="7" id="KW-0256">Endoplasmic reticulum</keyword>
<organism evidence="14">
    <name type="scientific">freshwater metagenome</name>
    <dbReference type="NCBI Taxonomy" id="449393"/>
    <lineage>
        <taxon>unclassified sequences</taxon>
        <taxon>metagenomes</taxon>
        <taxon>ecological metagenomes</taxon>
    </lineage>
</organism>
<gene>
    <name evidence="11" type="ORF">UFOPK2658_00589</name>
    <name evidence="12" type="ORF">UFOPK2880_00986</name>
    <name evidence="13" type="ORF">UFOPK3304_00224</name>
    <name evidence="14" type="ORF">UFOPK3494_00319</name>
    <name evidence="15" type="ORF">UFOPK4134_00282</name>
</gene>
<dbReference type="GO" id="GO:0005789">
    <property type="term" value="C:endoplasmic reticulum membrane"/>
    <property type="evidence" value="ECO:0007669"/>
    <property type="project" value="UniProtKB-SubCell"/>
</dbReference>
<dbReference type="EMBL" id="CAFBMF010000011">
    <property type="protein sequence ID" value="CAB4890580.1"/>
    <property type="molecule type" value="Genomic_DNA"/>
</dbReference>
<keyword evidence="6 10" id="KW-0812">Transmembrane</keyword>
<evidence type="ECO:0000256" key="1">
    <source>
        <dbReference type="ARBA" id="ARBA00004477"/>
    </source>
</evidence>
<evidence type="ECO:0000256" key="2">
    <source>
        <dbReference type="ARBA" id="ARBA00004687"/>
    </source>
</evidence>
<dbReference type="InterPro" id="IPR007315">
    <property type="entry name" value="PIG-V/Gpi18"/>
</dbReference>
<evidence type="ECO:0000256" key="7">
    <source>
        <dbReference type="ARBA" id="ARBA00022824"/>
    </source>
</evidence>
<evidence type="ECO:0000256" key="5">
    <source>
        <dbReference type="ARBA" id="ARBA00022679"/>
    </source>
</evidence>
<dbReference type="GO" id="GO:0000009">
    <property type="term" value="F:alpha-1,6-mannosyltransferase activity"/>
    <property type="evidence" value="ECO:0007669"/>
    <property type="project" value="InterPro"/>
</dbReference>
<dbReference type="Pfam" id="PF04188">
    <property type="entry name" value="Mannosyl_trans2"/>
    <property type="match status" value="1"/>
</dbReference>
<name>A0A6J7FC87_9ZZZZ</name>
<dbReference type="PANTHER" id="PTHR12468">
    <property type="entry name" value="GPI MANNOSYLTRANSFERASE 2"/>
    <property type="match status" value="1"/>
</dbReference>
<evidence type="ECO:0000256" key="6">
    <source>
        <dbReference type="ARBA" id="ARBA00022692"/>
    </source>
</evidence>
<evidence type="ECO:0000313" key="15">
    <source>
        <dbReference type="EMBL" id="CAB5021098.1"/>
    </source>
</evidence>
<dbReference type="EMBL" id="CAFBPS010000009">
    <property type="protein sequence ID" value="CAB5021098.1"/>
    <property type="molecule type" value="Genomic_DNA"/>
</dbReference>
<accession>A0A6J7FC87</accession>
<evidence type="ECO:0000256" key="4">
    <source>
        <dbReference type="ARBA" id="ARBA00022676"/>
    </source>
</evidence>
<feature type="transmembrane region" description="Helical" evidence="10">
    <location>
        <begin position="273"/>
        <end position="290"/>
    </location>
</feature>
<evidence type="ECO:0000313" key="11">
    <source>
        <dbReference type="EMBL" id="CAB4714113.1"/>
    </source>
</evidence>
<evidence type="ECO:0000256" key="3">
    <source>
        <dbReference type="ARBA" id="ARBA00022502"/>
    </source>
</evidence>
<dbReference type="EMBL" id="CAEZZP010000056">
    <property type="protein sequence ID" value="CAB4773983.1"/>
    <property type="molecule type" value="Genomic_DNA"/>
</dbReference>
<dbReference type="GO" id="GO:0004376">
    <property type="term" value="F:GPI mannosyltransferase activity"/>
    <property type="evidence" value="ECO:0007669"/>
    <property type="project" value="InterPro"/>
</dbReference>
<feature type="transmembrane region" description="Helical" evidence="10">
    <location>
        <begin position="360"/>
        <end position="379"/>
    </location>
</feature>
<dbReference type="AlphaFoldDB" id="A0A6J7FC87"/>
<evidence type="ECO:0000256" key="10">
    <source>
        <dbReference type="SAM" id="Phobius"/>
    </source>
</evidence>
<keyword evidence="9 10" id="KW-0472">Membrane</keyword>
<comment type="pathway">
    <text evidence="2">Glycolipid biosynthesis; glycosylphosphatidylinositol-anchor biosynthesis.</text>
</comment>
<dbReference type="PANTHER" id="PTHR12468:SF2">
    <property type="entry name" value="GPI MANNOSYLTRANSFERASE 2"/>
    <property type="match status" value="1"/>
</dbReference>
<dbReference type="EMBL" id="CAEZYH010000015">
    <property type="protein sequence ID" value="CAB4714113.1"/>
    <property type="molecule type" value="Genomic_DNA"/>
</dbReference>
<feature type="transmembrane region" description="Helical" evidence="10">
    <location>
        <begin position="161"/>
        <end position="182"/>
    </location>
</feature>
<dbReference type="GO" id="GO:0006506">
    <property type="term" value="P:GPI anchor biosynthetic process"/>
    <property type="evidence" value="ECO:0007669"/>
    <property type="project" value="UniProtKB-UniPathway"/>
</dbReference>
<sequence>MPRVSVVMCAFVHLPMPDTASNSPPPIANQDDSSLWRSALKHASLAYLFSRLAIMVGAAIVAAELRADENKIKEHLVWGFLGKVDPHARSGSLPKSAGSMILDVLTSWDGIWYMRIVRYGYPTFVPQHITYDDTQARLAFFPAYPNLVRIVNAVLPGGDTLAALFLNFALGAGFILLIGLLARSWFGVSVAKRAMILCALFPGSFVLSFAYSEALLLFLAAACLYLLQKEKWLWAGVVAMLATATRPNGIAVIAACAVAAFLAWRHTKSLRPFIAPLLSPIGFIGYQLWINNHADESGVWFRVQGEAWKEGASFGLTAIRRTLEAFTQPLTSPTDLITAASFVLTLFLLWLVWKKHRIPLPALAYSAVVIALMLLPATVTARPRFIFTAFPLFIAAAVWLDHPKRKEWWPYLVGLFMCGLTALTALYGAYGAIP</sequence>
<protein>
    <submittedName>
        <fullName evidence="14">Unannotated protein</fullName>
    </submittedName>
</protein>
<evidence type="ECO:0000313" key="13">
    <source>
        <dbReference type="EMBL" id="CAB4856890.1"/>
    </source>
</evidence>
<keyword evidence="5" id="KW-0808">Transferase</keyword>
<feature type="transmembrane region" description="Helical" evidence="10">
    <location>
        <begin position="408"/>
        <end position="430"/>
    </location>
</feature>